<dbReference type="Proteomes" id="UP000321393">
    <property type="component" value="Unassembled WGS sequence"/>
</dbReference>
<dbReference type="PANTHER" id="PTHR46481">
    <property type="entry name" value="ZINC FINGER BED DOMAIN-CONTAINING PROTEIN 4"/>
    <property type="match status" value="1"/>
</dbReference>
<feature type="domain" description="HAT C-terminal dimerisation" evidence="1">
    <location>
        <begin position="360"/>
        <end position="443"/>
    </location>
</feature>
<gene>
    <name evidence="2" type="ORF">E6C27_scaffold22G001710</name>
</gene>
<organism evidence="2 3">
    <name type="scientific">Cucumis melo var. makuwa</name>
    <name type="common">Oriental melon</name>
    <dbReference type="NCBI Taxonomy" id="1194695"/>
    <lineage>
        <taxon>Eukaryota</taxon>
        <taxon>Viridiplantae</taxon>
        <taxon>Streptophyta</taxon>
        <taxon>Embryophyta</taxon>
        <taxon>Tracheophyta</taxon>
        <taxon>Spermatophyta</taxon>
        <taxon>Magnoliopsida</taxon>
        <taxon>eudicotyledons</taxon>
        <taxon>Gunneridae</taxon>
        <taxon>Pentapetalae</taxon>
        <taxon>rosids</taxon>
        <taxon>fabids</taxon>
        <taxon>Cucurbitales</taxon>
        <taxon>Cucurbitaceae</taxon>
        <taxon>Benincaseae</taxon>
        <taxon>Cucumis</taxon>
    </lineage>
</organism>
<evidence type="ECO:0000313" key="2">
    <source>
        <dbReference type="EMBL" id="KAA0060372.1"/>
    </source>
</evidence>
<dbReference type="EMBL" id="SSTE01005668">
    <property type="protein sequence ID" value="KAA0060372.1"/>
    <property type="molecule type" value="Genomic_DNA"/>
</dbReference>
<dbReference type="InterPro" id="IPR052035">
    <property type="entry name" value="ZnF_BED_domain_contain"/>
</dbReference>
<dbReference type="InterPro" id="IPR008906">
    <property type="entry name" value="HATC_C_dom"/>
</dbReference>
<dbReference type="GO" id="GO:0046983">
    <property type="term" value="F:protein dimerization activity"/>
    <property type="evidence" value="ECO:0007669"/>
    <property type="project" value="InterPro"/>
</dbReference>
<accession>A0A5A7UWZ3</accession>
<evidence type="ECO:0000313" key="3">
    <source>
        <dbReference type="Proteomes" id="UP000321393"/>
    </source>
</evidence>
<name>A0A5A7UWZ3_CUCMM</name>
<dbReference type="InterPro" id="IPR012337">
    <property type="entry name" value="RNaseH-like_sf"/>
</dbReference>
<sequence length="485" mass="55071">MDPYTMSHFAKATLNLAVTPRSSSLYAMEWRRDCLDILRQIPCKVMRRTDDFFVFADEVELSALGMDETSNQSCSSPVLGKRKPVKPPSSVWEHFIKVEGCDPKYPRAACKHCGASYACDSKRNANHKGDTIGRAIEKCLEGWGIDRLFTVTIDNASSNDVVIAYLVKKFKGRNGLVLDGEFIHIRCCAHILNLIVSDALKDLHVSIIRIRNVVKYVRSSPARLQIFKDFAKEDKMSTKNCLTMDVPTRWNSTFTMLDGAIKCQKTFERLEEHDPSYLPKDDIPTTEDWDNAKVFVKFLKTFSETKFNKYWGITTSEKTNLLLYVSVVLDPSGSYKARATVHDRFKQSNKTCLDDAKTEVTRYLDEARIDCMGDEYLDLLTWWKVNSSRFKIISQVARDIYSIPISTVPSESAFSTGGRVLDSFRSSLTPQTAEALICAQNWIQSKPLDDMTEEIDGAEEIDEEFINIGKEMEAAFENLNNDSMV</sequence>
<comment type="caution">
    <text evidence="2">The sequence shown here is derived from an EMBL/GenBank/DDBJ whole genome shotgun (WGS) entry which is preliminary data.</text>
</comment>
<dbReference type="Pfam" id="PF05699">
    <property type="entry name" value="Dimer_Tnp_hAT"/>
    <property type="match status" value="1"/>
</dbReference>
<evidence type="ECO:0000259" key="1">
    <source>
        <dbReference type="Pfam" id="PF05699"/>
    </source>
</evidence>
<reference evidence="2 3" key="1">
    <citation type="submission" date="2019-08" db="EMBL/GenBank/DDBJ databases">
        <title>Draft genome sequences of two oriental melons (Cucumis melo L. var makuwa).</title>
        <authorList>
            <person name="Kwon S.-Y."/>
        </authorList>
    </citation>
    <scope>NUCLEOTIDE SEQUENCE [LARGE SCALE GENOMIC DNA]</scope>
    <source>
        <strain evidence="3">cv. SW 3</strain>
        <tissue evidence="2">Leaf</tissue>
    </source>
</reference>
<protein>
    <submittedName>
        <fullName evidence="2">Transposase</fullName>
    </submittedName>
</protein>
<dbReference type="PANTHER" id="PTHR46481:SF7">
    <property type="entry name" value="ZINC FINGER BED DOMAIN-CONTAINING PROTEIN RICESLEEPER 2-LIKE"/>
    <property type="match status" value="1"/>
</dbReference>
<dbReference type="OrthoDB" id="4841229at2759"/>
<dbReference type="SUPFAM" id="SSF53098">
    <property type="entry name" value="Ribonuclease H-like"/>
    <property type="match status" value="1"/>
</dbReference>
<proteinExistence type="predicted"/>
<dbReference type="AlphaFoldDB" id="A0A5A7UWZ3"/>